<protein>
    <submittedName>
        <fullName evidence="1">Uncharacterized protein</fullName>
    </submittedName>
</protein>
<gene>
    <name evidence="1" type="ORF">QE152_g36496</name>
</gene>
<keyword evidence="2" id="KW-1185">Reference proteome</keyword>
<dbReference type="EMBL" id="JASPKY010000649">
    <property type="protein sequence ID" value="KAK9687356.1"/>
    <property type="molecule type" value="Genomic_DNA"/>
</dbReference>
<accession>A0AAW1IDA6</accession>
<proteinExistence type="predicted"/>
<sequence length="149" mass="15892">MFFNHESDAALPSRQSVSTVGVIVGERQFISRSEPGLAKEHDIDFLLQKEVLELVALVEDTTGVSSGYGGLLDCLSLKSIHNRRPVFLGKTLCMASVIFSICENKDCRASKSISTLASSSPDGSTGLFLGGGEGLPEMKPTLGDLDVFP</sequence>
<dbReference type="Proteomes" id="UP001458880">
    <property type="component" value="Unassembled WGS sequence"/>
</dbReference>
<evidence type="ECO:0000313" key="1">
    <source>
        <dbReference type="EMBL" id="KAK9687356.1"/>
    </source>
</evidence>
<reference evidence="1 2" key="1">
    <citation type="journal article" date="2024" name="BMC Genomics">
        <title>De novo assembly and annotation of Popillia japonica's genome with initial clues to its potential as an invasive pest.</title>
        <authorList>
            <person name="Cucini C."/>
            <person name="Boschi S."/>
            <person name="Funari R."/>
            <person name="Cardaioli E."/>
            <person name="Iannotti N."/>
            <person name="Marturano G."/>
            <person name="Paoli F."/>
            <person name="Bruttini M."/>
            <person name="Carapelli A."/>
            <person name="Frati F."/>
            <person name="Nardi F."/>
        </authorList>
    </citation>
    <scope>NUCLEOTIDE SEQUENCE [LARGE SCALE GENOMIC DNA]</scope>
    <source>
        <strain evidence="1">DMR45628</strain>
    </source>
</reference>
<dbReference type="AlphaFoldDB" id="A0AAW1IDA6"/>
<name>A0AAW1IDA6_POPJA</name>
<comment type="caution">
    <text evidence="1">The sequence shown here is derived from an EMBL/GenBank/DDBJ whole genome shotgun (WGS) entry which is preliminary data.</text>
</comment>
<organism evidence="1 2">
    <name type="scientific">Popillia japonica</name>
    <name type="common">Japanese beetle</name>
    <dbReference type="NCBI Taxonomy" id="7064"/>
    <lineage>
        <taxon>Eukaryota</taxon>
        <taxon>Metazoa</taxon>
        <taxon>Ecdysozoa</taxon>
        <taxon>Arthropoda</taxon>
        <taxon>Hexapoda</taxon>
        <taxon>Insecta</taxon>
        <taxon>Pterygota</taxon>
        <taxon>Neoptera</taxon>
        <taxon>Endopterygota</taxon>
        <taxon>Coleoptera</taxon>
        <taxon>Polyphaga</taxon>
        <taxon>Scarabaeiformia</taxon>
        <taxon>Scarabaeidae</taxon>
        <taxon>Rutelinae</taxon>
        <taxon>Popillia</taxon>
    </lineage>
</organism>
<evidence type="ECO:0000313" key="2">
    <source>
        <dbReference type="Proteomes" id="UP001458880"/>
    </source>
</evidence>